<dbReference type="PANTHER" id="PTHR46791:SF5">
    <property type="entry name" value="CLR5 DOMAIN-CONTAINING PROTEIN-RELATED"/>
    <property type="match status" value="1"/>
</dbReference>
<sequence>MRADSGTENLEVRRLMIARWGEQHLAFLRGRSVHNVRIERLWRDVREHTLDTFRALFTEMEESRVLDMDNIVHRLALRLAYEHRIRQALEDTKNAYNHHRIRTGGYQSPLRMFARSRARAMREGYWDVDPGDHVQVANPQLYGLGDDDDIIPPAHQLDRVGEVNAAREELDRLEEAEVRADMEALDWGRACLHGLDLTRDDGNLGQDVYQEAVAVLQAALNARLAP</sequence>
<accession>A0A164Y2Q0</accession>
<dbReference type="OrthoDB" id="2686689at2759"/>
<dbReference type="EMBL" id="KV419399">
    <property type="protein sequence ID" value="KZS96525.1"/>
    <property type="molecule type" value="Genomic_DNA"/>
</dbReference>
<reference evidence="2 3" key="1">
    <citation type="journal article" date="2016" name="Mol. Biol. Evol.">
        <title>Comparative Genomics of Early-Diverging Mushroom-Forming Fungi Provides Insights into the Origins of Lignocellulose Decay Capabilities.</title>
        <authorList>
            <person name="Nagy L.G."/>
            <person name="Riley R."/>
            <person name="Tritt A."/>
            <person name="Adam C."/>
            <person name="Daum C."/>
            <person name="Floudas D."/>
            <person name="Sun H."/>
            <person name="Yadav J.S."/>
            <person name="Pangilinan J."/>
            <person name="Larsson K.H."/>
            <person name="Matsuura K."/>
            <person name="Barry K."/>
            <person name="Labutti K."/>
            <person name="Kuo R."/>
            <person name="Ohm R.A."/>
            <person name="Bhattacharya S.S."/>
            <person name="Shirouzu T."/>
            <person name="Yoshinaga Y."/>
            <person name="Martin F.M."/>
            <person name="Grigoriev I.V."/>
            <person name="Hibbett D.S."/>
        </authorList>
    </citation>
    <scope>NUCLEOTIDE SEQUENCE [LARGE SCALE GENOMIC DNA]</scope>
    <source>
        <strain evidence="2 3">HHB9708</strain>
    </source>
</reference>
<protein>
    <recommendedName>
        <fullName evidence="1">Integrase core domain-containing protein</fullName>
    </recommendedName>
</protein>
<name>A0A164Y2Q0_9AGAM</name>
<evidence type="ECO:0000313" key="2">
    <source>
        <dbReference type="EMBL" id="KZS96525.1"/>
    </source>
</evidence>
<organism evidence="2 3">
    <name type="scientific">Sistotremastrum niveocremeum HHB9708</name>
    <dbReference type="NCBI Taxonomy" id="1314777"/>
    <lineage>
        <taxon>Eukaryota</taxon>
        <taxon>Fungi</taxon>
        <taxon>Dikarya</taxon>
        <taxon>Basidiomycota</taxon>
        <taxon>Agaricomycotina</taxon>
        <taxon>Agaricomycetes</taxon>
        <taxon>Sistotremastrales</taxon>
        <taxon>Sistotremastraceae</taxon>
        <taxon>Sertulicium</taxon>
        <taxon>Sertulicium niveocremeum</taxon>
    </lineage>
</organism>
<dbReference type="InterPro" id="IPR058913">
    <property type="entry name" value="Integrase_dom_put"/>
</dbReference>
<keyword evidence="3" id="KW-1185">Reference proteome</keyword>
<dbReference type="AlphaFoldDB" id="A0A164Y2Q0"/>
<dbReference type="Proteomes" id="UP000076722">
    <property type="component" value="Unassembled WGS sequence"/>
</dbReference>
<dbReference type="STRING" id="1314777.A0A164Y2Q0"/>
<evidence type="ECO:0000313" key="3">
    <source>
        <dbReference type="Proteomes" id="UP000076722"/>
    </source>
</evidence>
<dbReference type="PANTHER" id="PTHR46791">
    <property type="entry name" value="EXPRESSED PROTEIN"/>
    <property type="match status" value="1"/>
</dbReference>
<evidence type="ECO:0000259" key="1">
    <source>
        <dbReference type="Pfam" id="PF24764"/>
    </source>
</evidence>
<feature type="domain" description="Integrase core" evidence="1">
    <location>
        <begin position="1"/>
        <end position="118"/>
    </location>
</feature>
<proteinExistence type="predicted"/>
<dbReference type="Pfam" id="PF24764">
    <property type="entry name" value="rva_4"/>
    <property type="match status" value="1"/>
</dbReference>
<gene>
    <name evidence="2" type="ORF">SISNIDRAFT_463993</name>
</gene>